<sequence length="76" mass="7930">MSANRLNSGEMSQGSPKQSGTRGTKVREPGELGKFVPDGPKENGTSGLRVCEPVGSAEMRTNSPEAFVTKGRVGHG</sequence>
<dbReference type="AlphaFoldDB" id="A0AA38C4G2"/>
<proteinExistence type="predicted"/>
<reference evidence="2 3" key="1">
    <citation type="journal article" date="2021" name="Nat. Plants">
        <title>The Taxus genome provides insights into paclitaxel biosynthesis.</title>
        <authorList>
            <person name="Xiong X."/>
            <person name="Gou J."/>
            <person name="Liao Q."/>
            <person name="Li Y."/>
            <person name="Zhou Q."/>
            <person name="Bi G."/>
            <person name="Li C."/>
            <person name="Du R."/>
            <person name="Wang X."/>
            <person name="Sun T."/>
            <person name="Guo L."/>
            <person name="Liang H."/>
            <person name="Lu P."/>
            <person name="Wu Y."/>
            <person name="Zhang Z."/>
            <person name="Ro D.K."/>
            <person name="Shang Y."/>
            <person name="Huang S."/>
            <person name="Yan J."/>
        </authorList>
    </citation>
    <scope>NUCLEOTIDE SEQUENCE [LARGE SCALE GENOMIC DNA]</scope>
    <source>
        <strain evidence="2">Ta-2019</strain>
    </source>
</reference>
<name>A0AA38C4G2_TAXCH</name>
<comment type="caution">
    <text evidence="2">The sequence shown here is derived from an EMBL/GenBank/DDBJ whole genome shotgun (WGS) entry which is preliminary data.</text>
</comment>
<protein>
    <submittedName>
        <fullName evidence="2">Uncharacterized protein</fullName>
    </submittedName>
</protein>
<keyword evidence="3" id="KW-1185">Reference proteome</keyword>
<dbReference type="Proteomes" id="UP000824469">
    <property type="component" value="Unassembled WGS sequence"/>
</dbReference>
<evidence type="ECO:0000256" key="1">
    <source>
        <dbReference type="SAM" id="MobiDB-lite"/>
    </source>
</evidence>
<dbReference type="EMBL" id="JAHRHJ020003813">
    <property type="protein sequence ID" value="KAH9289852.1"/>
    <property type="molecule type" value="Genomic_DNA"/>
</dbReference>
<feature type="region of interest" description="Disordered" evidence="1">
    <location>
        <begin position="1"/>
        <end position="76"/>
    </location>
</feature>
<feature type="compositionally biased region" description="Polar residues" evidence="1">
    <location>
        <begin position="1"/>
        <end position="22"/>
    </location>
</feature>
<evidence type="ECO:0000313" key="2">
    <source>
        <dbReference type="EMBL" id="KAH9289852.1"/>
    </source>
</evidence>
<evidence type="ECO:0000313" key="3">
    <source>
        <dbReference type="Proteomes" id="UP000824469"/>
    </source>
</evidence>
<gene>
    <name evidence="2" type="ORF">KI387_033969</name>
</gene>
<accession>A0AA38C4G2</accession>
<organism evidence="2 3">
    <name type="scientific">Taxus chinensis</name>
    <name type="common">Chinese yew</name>
    <name type="synonym">Taxus wallichiana var. chinensis</name>
    <dbReference type="NCBI Taxonomy" id="29808"/>
    <lineage>
        <taxon>Eukaryota</taxon>
        <taxon>Viridiplantae</taxon>
        <taxon>Streptophyta</taxon>
        <taxon>Embryophyta</taxon>
        <taxon>Tracheophyta</taxon>
        <taxon>Spermatophyta</taxon>
        <taxon>Pinopsida</taxon>
        <taxon>Pinidae</taxon>
        <taxon>Conifers II</taxon>
        <taxon>Cupressales</taxon>
        <taxon>Taxaceae</taxon>
        <taxon>Taxus</taxon>
    </lineage>
</organism>